<protein>
    <submittedName>
        <fullName evidence="1">Uncharacterized protein</fullName>
    </submittedName>
</protein>
<evidence type="ECO:0000313" key="2">
    <source>
        <dbReference type="Proteomes" id="UP000247702"/>
    </source>
</evidence>
<comment type="caution">
    <text evidence="1">The sequence shown here is derived from an EMBL/GenBank/DDBJ whole genome shotgun (WGS) entry which is preliminary data.</text>
</comment>
<dbReference type="AlphaFoldDB" id="A0A2Z6SLU4"/>
<dbReference type="EMBL" id="BEXD01004163">
    <property type="protein sequence ID" value="GBC07699.1"/>
    <property type="molecule type" value="Genomic_DNA"/>
</dbReference>
<evidence type="ECO:0000313" key="1">
    <source>
        <dbReference type="EMBL" id="GBC07699.1"/>
    </source>
</evidence>
<organism evidence="1 2">
    <name type="scientific">Rhizophagus clarus</name>
    <dbReference type="NCBI Taxonomy" id="94130"/>
    <lineage>
        <taxon>Eukaryota</taxon>
        <taxon>Fungi</taxon>
        <taxon>Fungi incertae sedis</taxon>
        <taxon>Mucoromycota</taxon>
        <taxon>Glomeromycotina</taxon>
        <taxon>Glomeromycetes</taxon>
        <taxon>Glomerales</taxon>
        <taxon>Glomeraceae</taxon>
        <taxon>Rhizophagus</taxon>
    </lineage>
</organism>
<gene>
    <name evidence="1" type="ORF">RclHR1_07630005</name>
</gene>
<proteinExistence type="predicted"/>
<keyword evidence="2" id="KW-1185">Reference proteome</keyword>
<name>A0A2Z6SLU4_9GLOM</name>
<dbReference type="Proteomes" id="UP000247702">
    <property type="component" value="Unassembled WGS sequence"/>
</dbReference>
<reference evidence="1 2" key="1">
    <citation type="submission" date="2017-11" db="EMBL/GenBank/DDBJ databases">
        <title>The genome of Rhizophagus clarus HR1 reveals common genetic basis of auxotrophy among arbuscular mycorrhizal fungi.</title>
        <authorList>
            <person name="Kobayashi Y."/>
        </authorList>
    </citation>
    <scope>NUCLEOTIDE SEQUENCE [LARGE SCALE GENOMIC DNA]</scope>
    <source>
        <strain evidence="1 2">HR1</strain>
    </source>
</reference>
<sequence>MQGALFILFLPPPASDLRPAELLNLDFSLKDNVIMDALHMFEHRLDEIGNILWDVFLAIRSNENVYSLALNFSERLSNLKET</sequence>
<dbReference type="STRING" id="94130.A0A2Z6SLU4"/>
<accession>A0A2Z6SLU4</accession>